<proteinExistence type="inferred from homology"/>
<evidence type="ECO:0000256" key="1">
    <source>
        <dbReference type="ARBA" id="ARBA00008045"/>
    </source>
</evidence>
<evidence type="ECO:0000313" key="5">
    <source>
        <dbReference type="EMBL" id="PIA15441.1"/>
    </source>
</evidence>
<dbReference type="GO" id="GO:0006457">
    <property type="term" value="P:protein folding"/>
    <property type="evidence" value="ECO:0007669"/>
    <property type="project" value="InterPro"/>
</dbReference>
<comment type="similarity">
    <text evidence="1">Belongs to the prefoldin subunit beta family.</text>
</comment>
<keyword evidence="6" id="KW-1185">Reference proteome</keyword>
<dbReference type="AlphaFoldDB" id="A0A2G5B8W2"/>
<dbReference type="CDD" id="cd23165">
    <property type="entry name" value="Prefoldin_4"/>
    <property type="match status" value="1"/>
</dbReference>
<dbReference type="FunFam" id="1.10.287.370:FF:000005">
    <property type="entry name" value="Prefoldin subunit 4"/>
    <property type="match status" value="1"/>
</dbReference>
<gene>
    <name evidence="5" type="ORF">COEREDRAFT_44868</name>
</gene>
<dbReference type="SUPFAM" id="SSF46579">
    <property type="entry name" value="Prefoldin"/>
    <property type="match status" value="1"/>
</dbReference>
<comment type="function">
    <text evidence="3">Binds specifically to cytosolic chaperonin (c-CPN) and transfers target proteins to it. Binds to nascent polypeptide chain and promotes folding in an environment in which there are many competing pathways for nonnative proteins.</text>
</comment>
<dbReference type="STRING" id="763665.A0A2G5B8W2"/>
<evidence type="ECO:0000256" key="4">
    <source>
        <dbReference type="SAM" id="Coils"/>
    </source>
</evidence>
<protein>
    <submittedName>
        <fullName evidence="5">Prefoldin, subunit 4</fullName>
    </submittedName>
</protein>
<accession>A0A2G5B8W2</accession>
<dbReference type="GO" id="GO:0051082">
    <property type="term" value="F:unfolded protein binding"/>
    <property type="evidence" value="ECO:0007669"/>
    <property type="project" value="InterPro"/>
</dbReference>
<feature type="non-terminal residue" evidence="5">
    <location>
        <position position="1"/>
    </location>
</feature>
<reference evidence="5 6" key="1">
    <citation type="journal article" date="2015" name="Genome Biol. Evol.">
        <title>Phylogenomic analyses indicate that early fungi evolved digesting cell walls of algal ancestors of land plants.</title>
        <authorList>
            <person name="Chang Y."/>
            <person name="Wang S."/>
            <person name="Sekimoto S."/>
            <person name="Aerts A.L."/>
            <person name="Choi C."/>
            <person name="Clum A."/>
            <person name="LaButti K.M."/>
            <person name="Lindquist E.A."/>
            <person name="Yee Ngan C."/>
            <person name="Ohm R.A."/>
            <person name="Salamov A.A."/>
            <person name="Grigoriev I.V."/>
            <person name="Spatafora J.W."/>
            <person name="Berbee M.L."/>
        </authorList>
    </citation>
    <scope>NUCLEOTIDE SEQUENCE [LARGE SCALE GENOMIC DNA]</scope>
    <source>
        <strain evidence="5 6">NRRL 1564</strain>
    </source>
</reference>
<dbReference type="GO" id="GO:0016272">
    <property type="term" value="C:prefoldin complex"/>
    <property type="evidence" value="ECO:0007669"/>
    <property type="project" value="InterPro"/>
</dbReference>
<evidence type="ECO:0000313" key="6">
    <source>
        <dbReference type="Proteomes" id="UP000242474"/>
    </source>
</evidence>
<dbReference type="InterPro" id="IPR009053">
    <property type="entry name" value="Prefoldin"/>
</dbReference>
<dbReference type="PIRSF" id="PIRSF016477">
    <property type="entry name" value="Prefoldin_subunit_4"/>
    <property type="match status" value="1"/>
</dbReference>
<dbReference type="Pfam" id="PF01920">
    <property type="entry name" value="Prefoldin_2"/>
    <property type="match status" value="1"/>
</dbReference>
<dbReference type="InterPro" id="IPR016661">
    <property type="entry name" value="PFDN4"/>
</dbReference>
<feature type="coiled-coil region" evidence="4">
    <location>
        <begin position="72"/>
        <end position="110"/>
    </location>
</feature>
<evidence type="ECO:0000256" key="3">
    <source>
        <dbReference type="ARBA" id="ARBA00024667"/>
    </source>
</evidence>
<dbReference type="PANTHER" id="PTHR21100">
    <property type="entry name" value="PREFOLDIN SUBUNIT 4"/>
    <property type="match status" value="1"/>
</dbReference>
<dbReference type="Gene3D" id="1.10.287.370">
    <property type="match status" value="1"/>
</dbReference>
<sequence length="124" mass="14721">EEERKAEVTWEDQQHINQFSKLNGRAERLDEEYKQQKEEAEYLSDLVMEIELLDEDEPVLYKIGEAFIEFTLEKAQARVEKDKERIDQRVADLNSQMSSVEFEMDELKKKLYGKFGKAINLEKS</sequence>
<dbReference type="PANTHER" id="PTHR21100:SF9">
    <property type="entry name" value="PREFOLDIN SUBUNIT 4"/>
    <property type="match status" value="1"/>
</dbReference>
<dbReference type="EMBL" id="KZ303507">
    <property type="protein sequence ID" value="PIA15441.1"/>
    <property type="molecule type" value="Genomic_DNA"/>
</dbReference>
<organism evidence="5 6">
    <name type="scientific">Coemansia reversa (strain ATCC 12441 / NRRL 1564)</name>
    <dbReference type="NCBI Taxonomy" id="763665"/>
    <lineage>
        <taxon>Eukaryota</taxon>
        <taxon>Fungi</taxon>
        <taxon>Fungi incertae sedis</taxon>
        <taxon>Zoopagomycota</taxon>
        <taxon>Kickxellomycotina</taxon>
        <taxon>Kickxellomycetes</taxon>
        <taxon>Kickxellales</taxon>
        <taxon>Kickxellaceae</taxon>
        <taxon>Coemansia</taxon>
    </lineage>
</organism>
<dbReference type="GO" id="GO:0005737">
    <property type="term" value="C:cytoplasm"/>
    <property type="evidence" value="ECO:0007669"/>
    <property type="project" value="TreeGrafter"/>
</dbReference>
<keyword evidence="2" id="KW-0143">Chaperone</keyword>
<keyword evidence="4" id="KW-0175">Coiled coil</keyword>
<dbReference type="InterPro" id="IPR002777">
    <property type="entry name" value="PFD_beta-like"/>
</dbReference>
<evidence type="ECO:0000256" key="2">
    <source>
        <dbReference type="ARBA" id="ARBA00023186"/>
    </source>
</evidence>
<name>A0A2G5B8W2_COERN</name>
<dbReference type="OrthoDB" id="10250441at2759"/>
<feature type="coiled-coil region" evidence="4">
    <location>
        <begin position="19"/>
        <end position="46"/>
    </location>
</feature>
<dbReference type="Proteomes" id="UP000242474">
    <property type="component" value="Unassembled WGS sequence"/>
</dbReference>